<dbReference type="NCBIfam" id="TIGR00786">
    <property type="entry name" value="dctM"/>
    <property type="match status" value="1"/>
</dbReference>
<name>A0A9D1R0F3_9BACT</name>
<evidence type="ECO:0000256" key="3">
    <source>
        <dbReference type="ARBA" id="ARBA00022519"/>
    </source>
</evidence>
<feature type="transmembrane region" description="Helical" evidence="7">
    <location>
        <begin position="131"/>
        <end position="150"/>
    </location>
</feature>
<dbReference type="Pfam" id="PF06808">
    <property type="entry name" value="DctM"/>
    <property type="match status" value="1"/>
</dbReference>
<evidence type="ECO:0000256" key="2">
    <source>
        <dbReference type="ARBA" id="ARBA00022475"/>
    </source>
</evidence>
<feature type="transmembrane region" description="Helical" evidence="7">
    <location>
        <begin position="272"/>
        <end position="294"/>
    </location>
</feature>
<dbReference type="Proteomes" id="UP000824264">
    <property type="component" value="Unassembled WGS sequence"/>
</dbReference>
<keyword evidence="6 7" id="KW-0472">Membrane</keyword>
<evidence type="ECO:0000313" key="9">
    <source>
        <dbReference type="EMBL" id="HIW79416.1"/>
    </source>
</evidence>
<feature type="transmembrane region" description="Helical" evidence="7">
    <location>
        <begin position="47"/>
        <end position="69"/>
    </location>
</feature>
<dbReference type="PANTHER" id="PTHR33362:SF5">
    <property type="entry name" value="C4-DICARBOXYLATE TRAP TRANSPORTER LARGE PERMEASE PROTEIN DCTM"/>
    <property type="match status" value="1"/>
</dbReference>
<evidence type="ECO:0000256" key="1">
    <source>
        <dbReference type="ARBA" id="ARBA00004429"/>
    </source>
</evidence>
<proteinExistence type="predicted"/>
<dbReference type="EMBL" id="DXGI01000367">
    <property type="protein sequence ID" value="HIW79416.1"/>
    <property type="molecule type" value="Genomic_DNA"/>
</dbReference>
<feature type="transmembrane region" description="Helical" evidence="7">
    <location>
        <begin position="397"/>
        <end position="421"/>
    </location>
</feature>
<organism evidence="9 10">
    <name type="scientific">Candidatus Bilophila faecipullorum</name>
    <dbReference type="NCBI Taxonomy" id="2838482"/>
    <lineage>
        <taxon>Bacteria</taxon>
        <taxon>Pseudomonadati</taxon>
        <taxon>Thermodesulfobacteriota</taxon>
        <taxon>Desulfovibrionia</taxon>
        <taxon>Desulfovibrionales</taxon>
        <taxon>Desulfovibrionaceae</taxon>
        <taxon>Bilophila</taxon>
    </lineage>
</organism>
<protein>
    <submittedName>
        <fullName evidence="9">TRAP transporter large permease</fullName>
    </submittedName>
</protein>
<feature type="transmembrane region" description="Helical" evidence="7">
    <location>
        <begin position="6"/>
        <end position="35"/>
    </location>
</feature>
<dbReference type="PIRSF" id="PIRSF006066">
    <property type="entry name" value="HI0050"/>
    <property type="match status" value="1"/>
</dbReference>
<dbReference type="GO" id="GO:0005886">
    <property type="term" value="C:plasma membrane"/>
    <property type="evidence" value="ECO:0007669"/>
    <property type="project" value="UniProtKB-SubCell"/>
</dbReference>
<keyword evidence="3" id="KW-0997">Cell inner membrane</keyword>
<feature type="transmembrane region" description="Helical" evidence="7">
    <location>
        <begin position="170"/>
        <end position="193"/>
    </location>
</feature>
<dbReference type="GO" id="GO:0022857">
    <property type="term" value="F:transmembrane transporter activity"/>
    <property type="evidence" value="ECO:0007669"/>
    <property type="project" value="TreeGrafter"/>
</dbReference>
<evidence type="ECO:0000256" key="4">
    <source>
        <dbReference type="ARBA" id="ARBA00022692"/>
    </source>
</evidence>
<gene>
    <name evidence="9" type="ORF">H9874_09790</name>
</gene>
<feature type="domain" description="TRAP C4-dicarboxylate transport system permease DctM subunit" evidence="8">
    <location>
        <begin position="10"/>
        <end position="416"/>
    </location>
</feature>
<dbReference type="AlphaFoldDB" id="A0A9D1R0F3"/>
<sequence>MSLEILIWLVLAVLLIIGTPIFVSLGMASIAVLLLSDIPLSLVMIDLIKVSDMFPLLAVVGFVFAGALMERGGMAAQIVEVASMLVGHIRGGLGMVTILGCMFFASMIGSGPGTVAAMGSIMIPSMIRRGYSPEYAAGVSATGGTLGILIPPSNPMLVYGIIANVSISALFTAGFVPGALVGTCLMATAYVIARRHGYQGTMHTYTLAEFGRALLKNIWSLMAPVVILGGIYAGICTPVEASVVAVWYALFVGFFITKKLNPREVFSAMKLANISTGTILIVVGVSTIFGRFLTMYQIPQKLAAEMMLFTTNPVLILLLIAALLFFLGMFMETLATIVVLAPVFLPIIKSVGIDPVFFGVFWVVTNEIALLTPPLGVNLFIAMNLSNLPLEKVAKGALPYIFLLLLIVIFLIFFPGVVTFLPKLLGTY</sequence>
<keyword evidence="5 7" id="KW-1133">Transmembrane helix</keyword>
<feature type="transmembrane region" description="Helical" evidence="7">
    <location>
        <begin position="314"/>
        <end position="344"/>
    </location>
</feature>
<evidence type="ECO:0000256" key="6">
    <source>
        <dbReference type="ARBA" id="ARBA00023136"/>
    </source>
</evidence>
<feature type="transmembrane region" description="Helical" evidence="7">
    <location>
        <begin position="214"/>
        <end position="235"/>
    </location>
</feature>
<dbReference type="PANTHER" id="PTHR33362">
    <property type="entry name" value="SIALIC ACID TRAP TRANSPORTER PERMEASE PROTEIN SIAT-RELATED"/>
    <property type="match status" value="1"/>
</dbReference>
<dbReference type="InterPro" id="IPR004681">
    <property type="entry name" value="TRAP_DctM"/>
</dbReference>
<evidence type="ECO:0000259" key="8">
    <source>
        <dbReference type="Pfam" id="PF06808"/>
    </source>
</evidence>
<reference evidence="9" key="2">
    <citation type="submission" date="2021-04" db="EMBL/GenBank/DDBJ databases">
        <authorList>
            <person name="Gilroy R."/>
        </authorList>
    </citation>
    <scope>NUCLEOTIDE SEQUENCE</scope>
    <source>
        <strain evidence="9">ChiSxjej5B17-1746</strain>
    </source>
</reference>
<feature type="transmembrane region" description="Helical" evidence="7">
    <location>
        <begin position="89"/>
        <end position="110"/>
    </location>
</feature>
<keyword evidence="4 7" id="KW-0812">Transmembrane</keyword>
<evidence type="ECO:0000313" key="10">
    <source>
        <dbReference type="Proteomes" id="UP000824264"/>
    </source>
</evidence>
<keyword evidence="2" id="KW-1003">Cell membrane</keyword>
<dbReference type="InterPro" id="IPR010656">
    <property type="entry name" value="DctM"/>
</dbReference>
<reference evidence="9" key="1">
    <citation type="journal article" date="2021" name="PeerJ">
        <title>Extensive microbial diversity within the chicken gut microbiome revealed by metagenomics and culture.</title>
        <authorList>
            <person name="Gilroy R."/>
            <person name="Ravi A."/>
            <person name="Getino M."/>
            <person name="Pursley I."/>
            <person name="Horton D.L."/>
            <person name="Alikhan N.F."/>
            <person name="Baker D."/>
            <person name="Gharbi K."/>
            <person name="Hall N."/>
            <person name="Watson M."/>
            <person name="Adriaenssens E.M."/>
            <person name="Foster-Nyarko E."/>
            <person name="Jarju S."/>
            <person name="Secka A."/>
            <person name="Antonio M."/>
            <person name="Oren A."/>
            <person name="Chaudhuri R.R."/>
            <person name="La Ragione R."/>
            <person name="Hildebrand F."/>
            <person name="Pallen M.J."/>
        </authorList>
    </citation>
    <scope>NUCLEOTIDE SEQUENCE</scope>
    <source>
        <strain evidence="9">ChiSxjej5B17-1746</strain>
    </source>
</reference>
<evidence type="ECO:0000256" key="5">
    <source>
        <dbReference type="ARBA" id="ARBA00022989"/>
    </source>
</evidence>
<feature type="transmembrane region" description="Helical" evidence="7">
    <location>
        <begin position="241"/>
        <end position="260"/>
    </location>
</feature>
<evidence type="ECO:0000256" key="7">
    <source>
        <dbReference type="SAM" id="Phobius"/>
    </source>
</evidence>
<comment type="caution">
    <text evidence="9">The sequence shown here is derived from an EMBL/GenBank/DDBJ whole genome shotgun (WGS) entry which is preliminary data.</text>
</comment>
<accession>A0A9D1R0F3</accession>
<comment type="subcellular location">
    <subcellularLocation>
        <location evidence="1">Cell inner membrane</location>
        <topology evidence="1">Multi-pass membrane protein</topology>
    </subcellularLocation>
</comment>